<dbReference type="EMBL" id="KZ451903">
    <property type="protein sequence ID" value="PKA64632.1"/>
    <property type="molecule type" value="Genomic_DNA"/>
</dbReference>
<dbReference type="AlphaFoldDB" id="A0A2I0BA03"/>
<dbReference type="Proteomes" id="UP000236161">
    <property type="component" value="Unassembled WGS sequence"/>
</dbReference>
<protein>
    <submittedName>
        <fullName evidence="1">Uncharacterized protein</fullName>
    </submittedName>
</protein>
<evidence type="ECO:0000313" key="2">
    <source>
        <dbReference type="Proteomes" id="UP000236161"/>
    </source>
</evidence>
<accession>A0A2I0BA03</accession>
<proteinExistence type="predicted"/>
<organism evidence="1 2">
    <name type="scientific">Apostasia shenzhenica</name>
    <dbReference type="NCBI Taxonomy" id="1088818"/>
    <lineage>
        <taxon>Eukaryota</taxon>
        <taxon>Viridiplantae</taxon>
        <taxon>Streptophyta</taxon>
        <taxon>Embryophyta</taxon>
        <taxon>Tracheophyta</taxon>
        <taxon>Spermatophyta</taxon>
        <taxon>Magnoliopsida</taxon>
        <taxon>Liliopsida</taxon>
        <taxon>Asparagales</taxon>
        <taxon>Orchidaceae</taxon>
        <taxon>Apostasioideae</taxon>
        <taxon>Apostasia</taxon>
    </lineage>
</organism>
<keyword evidence="2" id="KW-1185">Reference proteome</keyword>
<reference evidence="1 2" key="1">
    <citation type="journal article" date="2017" name="Nature">
        <title>The Apostasia genome and the evolution of orchids.</title>
        <authorList>
            <person name="Zhang G.Q."/>
            <person name="Liu K.W."/>
            <person name="Li Z."/>
            <person name="Lohaus R."/>
            <person name="Hsiao Y.Y."/>
            <person name="Niu S.C."/>
            <person name="Wang J.Y."/>
            <person name="Lin Y.C."/>
            <person name="Xu Q."/>
            <person name="Chen L.J."/>
            <person name="Yoshida K."/>
            <person name="Fujiwara S."/>
            <person name="Wang Z.W."/>
            <person name="Zhang Y.Q."/>
            <person name="Mitsuda N."/>
            <person name="Wang M."/>
            <person name="Liu G.H."/>
            <person name="Pecoraro L."/>
            <person name="Huang H.X."/>
            <person name="Xiao X.J."/>
            <person name="Lin M."/>
            <person name="Wu X.Y."/>
            <person name="Wu W.L."/>
            <person name="Chen Y.Y."/>
            <person name="Chang S.B."/>
            <person name="Sakamoto S."/>
            <person name="Ohme-Takagi M."/>
            <person name="Yagi M."/>
            <person name="Zeng S.J."/>
            <person name="Shen C.Y."/>
            <person name="Yeh C.M."/>
            <person name="Luo Y.B."/>
            <person name="Tsai W.C."/>
            <person name="Van de Peer Y."/>
            <person name="Liu Z.J."/>
        </authorList>
    </citation>
    <scope>NUCLEOTIDE SEQUENCE [LARGE SCALE GENOMIC DNA]</scope>
    <source>
        <strain evidence="2">cv. Shenzhen</strain>
        <tissue evidence="1">Stem</tissue>
    </source>
</reference>
<evidence type="ECO:0000313" key="1">
    <source>
        <dbReference type="EMBL" id="PKA64632.1"/>
    </source>
</evidence>
<sequence>MLRGNACHNQLHITPPISVQTLFPTKVPALKDAIFLVQLRTSPVTDKRRSGLIHHLSSGKLGWSYARRRLQKSLNSPR</sequence>
<name>A0A2I0BA03_9ASPA</name>
<gene>
    <name evidence="1" type="ORF">AXF42_Ash007379</name>
</gene>